<dbReference type="InterPro" id="IPR007197">
    <property type="entry name" value="rSAM"/>
</dbReference>
<evidence type="ECO:0000256" key="4">
    <source>
        <dbReference type="ARBA" id="ARBA00022723"/>
    </source>
</evidence>
<dbReference type="EMBL" id="CP034438">
    <property type="protein sequence ID" value="AZN30277.1"/>
    <property type="molecule type" value="Genomic_DNA"/>
</dbReference>
<keyword evidence="6" id="KW-0411">Iron-sulfur</keyword>
<dbReference type="InterPro" id="IPR013785">
    <property type="entry name" value="Aldolase_TIM"/>
</dbReference>
<dbReference type="NCBIfam" id="TIGR04053">
    <property type="entry name" value="TIGR04053 family radical SAM/SPASM domain-containing protein"/>
    <property type="match status" value="1"/>
</dbReference>
<dbReference type="SFLD" id="SFLDG01386">
    <property type="entry name" value="main_SPASM_domain-containing"/>
    <property type="match status" value="1"/>
</dbReference>
<dbReference type="SFLD" id="SFLDS00029">
    <property type="entry name" value="Radical_SAM"/>
    <property type="match status" value="1"/>
</dbReference>
<evidence type="ECO:0000313" key="9">
    <source>
        <dbReference type="Proteomes" id="UP000270021"/>
    </source>
</evidence>
<dbReference type="PROSITE" id="PS51918">
    <property type="entry name" value="RADICAL_SAM"/>
    <property type="match status" value="1"/>
</dbReference>
<evidence type="ECO:0000256" key="5">
    <source>
        <dbReference type="ARBA" id="ARBA00023004"/>
    </source>
</evidence>
<dbReference type="GO" id="GO:0046872">
    <property type="term" value="F:metal ion binding"/>
    <property type="evidence" value="ECO:0007669"/>
    <property type="project" value="UniProtKB-KW"/>
</dbReference>
<name>A0A3S8Z9R9_9ACTO</name>
<accession>A0A3S8Z9R9</accession>
<evidence type="ECO:0000313" key="8">
    <source>
        <dbReference type="EMBL" id="AZN30277.1"/>
    </source>
</evidence>
<dbReference type="RefSeq" id="WP_126040874.1">
    <property type="nucleotide sequence ID" value="NZ_CP034438.1"/>
</dbReference>
<gene>
    <name evidence="8" type="ORF">EJO69_08125</name>
</gene>
<keyword evidence="4" id="KW-0479">Metal-binding</keyword>
<dbReference type="KEGG" id="fsl:EJO69_08125"/>
<feature type="domain" description="Radical SAM core" evidence="7">
    <location>
        <begin position="22"/>
        <end position="234"/>
    </location>
</feature>
<evidence type="ECO:0000256" key="1">
    <source>
        <dbReference type="ARBA" id="ARBA00001966"/>
    </source>
</evidence>
<protein>
    <submittedName>
        <fullName evidence="8">TIGR04053 family radical SAM/SPASM domain-containing protein</fullName>
    </submittedName>
</protein>
<sequence>MTINTGAPRTQRPIRARRHDPAMQPMIVIWEATRACQLACRHCRAEAAPGRSIFELTTDEATKLMEEVLSFGKPAPIFIISGGDCFERDDLYEIAKRGVDMGLHVAVSPSGTDKLDRTSLKKLQDVGVNVISLSLDGSTRASHDGFRRIPGTYDNTIAGWEAARELGMKVQLNTVVARHNVLELPAIAQTVRDLGVLTWSGFLLVPTGRGVDLGALTAEETEDVLNVFYDMGETVPVKTTEGHHFRRVSIQRHVLAEAGADHVAIMNLGPLYTTLRADAEARGLLAGERRRRPPINVSSGNGFVFVNHVGQVTPSGFLDVPAGNVRDSSIVDLYRDSELFTGIRRPDLLEGKCGACEYNTVCGGSRSRAYNSTGNIFAEEPMCVYEPGSFPYADEVKELFAANSPSRG</sequence>
<dbReference type="CDD" id="cd01335">
    <property type="entry name" value="Radical_SAM"/>
    <property type="match status" value="1"/>
</dbReference>
<evidence type="ECO:0000256" key="6">
    <source>
        <dbReference type="ARBA" id="ARBA00023014"/>
    </source>
</evidence>
<dbReference type="Proteomes" id="UP000270021">
    <property type="component" value="Chromosome"/>
</dbReference>
<reference evidence="8 9" key="1">
    <citation type="submission" date="2018-12" db="EMBL/GenBank/DDBJ databases">
        <title>Complete genome sequence of Flaviflexus salsibiostraticola KCTC 33148.</title>
        <authorList>
            <person name="Bae J.-W."/>
        </authorList>
    </citation>
    <scope>NUCLEOTIDE SEQUENCE [LARGE SCALE GENOMIC DNA]</scope>
    <source>
        <strain evidence="8 9">KCTC 33148</strain>
    </source>
</reference>
<keyword evidence="5" id="KW-0408">Iron</keyword>
<dbReference type="CDD" id="cd21123">
    <property type="entry name" value="SPASM_MftC-like"/>
    <property type="match status" value="1"/>
</dbReference>
<dbReference type="InterPro" id="IPR058240">
    <property type="entry name" value="rSAM_sf"/>
</dbReference>
<evidence type="ECO:0000259" key="7">
    <source>
        <dbReference type="PROSITE" id="PS51918"/>
    </source>
</evidence>
<keyword evidence="9" id="KW-1185">Reference proteome</keyword>
<evidence type="ECO:0000256" key="3">
    <source>
        <dbReference type="ARBA" id="ARBA00022691"/>
    </source>
</evidence>
<dbReference type="SFLD" id="SFLDG01067">
    <property type="entry name" value="SPASM/twitch_domain_containing"/>
    <property type="match status" value="1"/>
</dbReference>
<dbReference type="OrthoDB" id="9782387at2"/>
<dbReference type="Gene3D" id="3.20.20.70">
    <property type="entry name" value="Aldolase class I"/>
    <property type="match status" value="1"/>
</dbReference>
<dbReference type="GO" id="GO:0051539">
    <property type="term" value="F:4 iron, 4 sulfur cluster binding"/>
    <property type="evidence" value="ECO:0007669"/>
    <property type="project" value="UniProtKB-KW"/>
</dbReference>
<dbReference type="GO" id="GO:0003824">
    <property type="term" value="F:catalytic activity"/>
    <property type="evidence" value="ECO:0007669"/>
    <property type="project" value="InterPro"/>
</dbReference>
<organism evidence="8 9">
    <name type="scientific">Flaviflexus salsibiostraticola</name>
    <dbReference type="NCBI Taxonomy" id="1282737"/>
    <lineage>
        <taxon>Bacteria</taxon>
        <taxon>Bacillati</taxon>
        <taxon>Actinomycetota</taxon>
        <taxon>Actinomycetes</taxon>
        <taxon>Actinomycetales</taxon>
        <taxon>Actinomycetaceae</taxon>
        <taxon>Flaviflexus</taxon>
    </lineage>
</organism>
<comment type="cofactor">
    <cofactor evidence="1">
        <name>[4Fe-4S] cluster</name>
        <dbReference type="ChEBI" id="CHEBI:49883"/>
    </cofactor>
</comment>
<dbReference type="PANTHER" id="PTHR11228:SF34">
    <property type="entry name" value="TUNGSTEN-CONTAINING ALDEHYDE FERREDOXIN OXIDOREDUCTASE COFACTOR MODIFYING PROTEIN"/>
    <property type="match status" value="1"/>
</dbReference>
<dbReference type="PANTHER" id="PTHR11228">
    <property type="entry name" value="RADICAL SAM DOMAIN PROTEIN"/>
    <property type="match status" value="1"/>
</dbReference>
<dbReference type="SUPFAM" id="SSF102114">
    <property type="entry name" value="Radical SAM enzymes"/>
    <property type="match status" value="1"/>
</dbReference>
<dbReference type="AlphaFoldDB" id="A0A3S8Z9R9"/>
<keyword evidence="3" id="KW-0949">S-adenosyl-L-methionine</keyword>
<dbReference type="InterPro" id="IPR050377">
    <property type="entry name" value="Radical_SAM_PqqE_MftC-like"/>
</dbReference>
<evidence type="ECO:0000256" key="2">
    <source>
        <dbReference type="ARBA" id="ARBA00022485"/>
    </source>
</evidence>
<dbReference type="Pfam" id="PF04055">
    <property type="entry name" value="Radical_SAM"/>
    <property type="match status" value="1"/>
</dbReference>
<dbReference type="InterPro" id="IPR017200">
    <property type="entry name" value="PqqE-like"/>
</dbReference>
<dbReference type="PIRSF" id="PIRSF037420">
    <property type="entry name" value="PQQ_syn_pqqE"/>
    <property type="match status" value="1"/>
</dbReference>
<keyword evidence="2" id="KW-0004">4Fe-4S</keyword>
<proteinExistence type="predicted"/>